<reference evidence="2 3" key="1">
    <citation type="journal article" date="2018" name="Mol. Biol. Evol.">
        <title>Analysis of the draft genome of the red seaweed Gracilariopsis chorda provides insights into genome size evolution in Rhodophyta.</title>
        <authorList>
            <person name="Lee J."/>
            <person name="Yang E.C."/>
            <person name="Graf L."/>
            <person name="Yang J.H."/>
            <person name="Qiu H."/>
            <person name="Zel Zion U."/>
            <person name="Chan C.X."/>
            <person name="Stephens T.G."/>
            <person name="Weber A.P.M."/>
            <person name="Boo G.H."/>
            <person name="Boo S.M."/>
            <person name="Kim K.M."/>
            <person name="Shin Y."/>
            <person name="Jung M."/>
            <person name="Lee S.J."/>
            <person name="Yim H.S."/>
            <person name="Lee J.H."/>
            <person name="Bhattacharya D."/>
            <person name="Yoon H.S."/>
        </authorList>
    </citation>
    <scope>NUCLEOTIDE SEQUENCE [LARGE SCALE GENOMIC DNA]</scope>
    <source>
        <strain evidence="2 3">SKKU-2015</strain>
        <tissue evidence="2">Whole body</tissue>
    </source>
</reference>
<comment type="caution">
    <text evidence="2">The sequence shown here is derived from an EMBL/GenBank/DDBJ whole genome shotgun (WGS) entry which is preliminary data.</text>
</comment>
<organism evidence="2 3">
    <name type="scientific">Gracilariopsis chorda</name>
    <dbReference type="NCBI Taxonomy" id="448386"/>
    <lineage>
        <taxon>Eukaryota</taxon>
        <taxon>Rhodophyta</taxon>
        <taxon>Florideophyceae</taxon>
        <taxon>Rhodymeniophycidae</taxon>
        <taxon>Gracilariales</taxon>
        <taxon>Gracilariaceae</taxon>
        <taxon>Gracilariopsis</taxon>
    </lineage>
</organism>
<name>A0A2V3IHK6_9FLOR</name>
<protein>
    <submittedName>
        <fullName evidence="2">Uncharacterized protein</fullName>
    </submittedName>
</protein>
<evidence type="ECO:0000313" key="3">
    <source>
        <dbReference type="Proteomes" id="UP000247409"/>
    </source>
</evidence>
<gene>
    <name evidence="2" type="ORF">BWQ96_08755</name>
</gene>
<proteinExistence type="predicted"/>
<dbReference type="Proteomes" id="UP000247409">
    <property type="component" value="Unassembled WGS sequence"/>
</dbReference>
<feature type="region of interest" description="Disordered" evidence="1">
    <location>
        <begin position="1"/>
        <end position="81"/>
    </location>
</feature>
<dbReference type="AlphaFoldDB" id="A0A2V3IHK6"/>
<accession>A0A2V3IHK6</accession>
<feature type="compositionally biased region" description="Polar residues" evidence="1">
    <location>
        <begin position="52"/>
        <end position="63"/>
    </location>
</feature>
<keyword evidence="3" id="KW-1185">Reference proteome</keyword>
<evidence type="ECO:0000256" key="1">
    <source>
        <dbReference type="SAM" id="MobiDB-lite"/>
    </source>
</evidence>
<dbReference type="EMBL" id="NBIV01000210">
    <property type="protein sequence ID" value="PXF41552.1"/>
    <property type="molecule type" value="Genomic_DNA"/>
</dbReference>
<sequence>MFRACKPSLPRASPDKTHPHRTAAPDPPAAVQPAAEPPYVFRTPTKDDSGDTAESQNQKSHAQSFAREPQPLTMPPPPSEVCSQPYICTLEPGWEYKTVRQPALTQEDVLEDLTREVRPERQISPDNDPLLDLMFSMFPEPTAEE</sequence>
<evidence type="ECO:0000313" key="2">
    <source>
        <dbReference type="EMBL" id="PXF41552.1"/>
    </source>
</evidence>